<dbReference type="PANTHER" id="PTHR43745:SF2">
    <property type="entry name" value="NITROREDUCTASE MJ1384-RELATED"/>
    <property type="match status" value="1"/>
</dbReference>
<dbReference type="PANTHER" id="PTHR43745">
    <property type="entry name" value="NITROREDUCTASE MJ1384-RELATED"/>
    <property type="match status" value="1"/>
</dbReference>
<accession>A0ABZ1QKD2</accession>
<dbReference type="GeneID" id="95501134"/>
<reference evidence="1" key="1">
    <citation type="submission" date="2022-10" db="EMBL/GenBank/DDBJ databases">
        <title>The complete genomes of actinobacterial strains from the NBC collection.</title>
        <authorList>
            <person name="Joergensen T.S."/>
            <person name="Alvarez Arevalo M."/>
            <person name="Sterndorff E.B."/>
            <person name="Faurdal D."/>
            <person name="Vuksanovic O."/>
            <person name="Mourched A.-S."/>
            <person name="Charusanti P."/>
            <person name="Shaw S."/>
            <person name="Blin K."/>
            <person name="Weber T."/>
        </authorList>
    </citation>
    <scope>NUCLEOTIDE SEQUENCE</scope>
    <source>
        <strain evidence="1">NBC_00303</strain>
    </source>
</reference>
<protein>
    <recommendedName>
        <fullName evidence="3">Nitroreductase domain-containing protein</fullName>
    </recommendedName>
</protein>
<dbReference type="SUPFAM" id="SSF55469">
    <property type="entry name" value="FMN-dependent nitroreductase-like"/>
    <property type="match status" value="1"/>
</dbReference>
<dbReference type="Gene3D" id="3.40.50.720">
    <property type="entry name" value="NAD(P)-binding Rossmann-like Domain"/>
    <property type="match status" value="1"/>
</dbReference>
<sequence length="557" mass="58826">MADNKLISAEEMRRAVAQDPQFSAPERPALCRGLVVVPFADGILVEGAPTRQVLRGAAARDLAARVLPLLDGTRDVAQLAQQTDAPVQHIEQVVALLYTCGLLEEGAGDDGVDDPAAVFWSRSLDSTRVNRNAAEAMKLLTGTRVAVVTDGGTGERLRDALSDNGFGDVELVDSAAALSGVPDLLVAVDEGGRSELGETARWCAARGVPMLPAHLHGAILDLGPYIDPGFTISFGEADRQRRAHPPEARPEAAGGNAVHTMATALITGQVTAIASRVGAVSVLRGMVRTDLESWRQDMYVMAPVPDHTDSRSSLTAADVPLALAFETSVAFPPRKLLNPRDHQMHYKPGNIALQHESKRWPSARTLTLPRTGIHPQAPLEPSGTASAGQVGLAHLASLLLLAVGRQEESAPGRPSVPRWAPTGGNLGSANLHAVVRDVEGVPAGFWGYDSAAHRLARLPDAVDPARVSGADAAATLVLTGSLARVASKYSTFAWRIVHLDGGVAIAQLAHAARSFGLRARPLDRWDDLALAAAFDLDLDAEPITGVVELRPFIADEA</sequence>
<dbReference type="InterPro" id="IPR000415">
    <property type="entry name" value="Nitroreductase-like"/>
</dbReference>
<evidence type="ECO:0000313" key="1">
    <source>
        <dbReference type="EMBL" id="WUN83059.1"/>
    </source>
</evidence>
<dbReference type="RefSeq" id="WP_266503940.1">
    <property type="nucleotide sequence ID" value="NZ_CP108036.1"/>
</dbReference>
<dbReference type="EMBL" id="CP108036">
    <property type="protein sequence ID" value="WUN83059.1"/>
    <property type="molecule type" value="Genomic_DNA"/>
</dbReference>
<keyword evidence="2" id="KW-1185">Reference proteome</keyword>
<gene>
    <name evidence="1" type="ORF">OHA91_33825</name>
</gene>
<evidence type="ECO:0000313" key="2">
    <source>
        <dbReference type="Proteomes" id="UP001432312"/>
    </source>
</evidence>
<proteinExistence type="predicted"/>
<organism evidence="1 2">
    <name type="scientific">Streptomyces erythrochromogenes</name>
    <dbReference type="NCBI Taxonomy" id="285574"/>
    <lineage>
        <taxon>Bacteria</taxon>
        <taxon>Bacillati</taxon>
        <taxon>Actinomycetota</taxon>
        <taxon>Actinomycetes</taxon>
        <taxon>Kitasatosporales</taxon>
        <taxon>Streptomycetaceae</taxon>
        <taxon>Streptomyces</taxon>
    </lineage>
</organism>
<dbReference type="InterPro" id="IPR052544">
    <property type="entry name" value="Bacteriocin_Proc_Enz"/>
</dbReference>
<dbReference type="Proteomes" id="UP001432312">
    <property type="component" value="Chromosome"/>
</dbReference>
<dbReference type="Gene3D" id="3.90.930.60">
    <property type="match status" value="1"/>
</dbReference>
<evidence type="ECO:0008006" key="3">
    <source>
        <dbReference type="Google" id="ProtNLM"/>
    </source>
</evidence>
<name>A0ABZ1QKD2_9ACTN</name>
<dbReference type="Gene3D" id="3.40.109.10">
    <property type="entry name" value="NADH Oxidase"/>
    <property type="match status" value="1"/>
</dbReference>